<feature type="transmembrane region" description="Helical" evidence="10">
    <location>
        <begin position="183"/>
        <end position="204"/>
    </location>
</feature>
<feature type="transmembrane region" description="Helical" evidence="10">
    <location>
        <begin position="6"/>
        <end position="22"/>
    </location>
</feature>
<evidence type="ECO:0000256" key="8">
    <source>
        <dbReference type="ARBA" id="ARBA00023136"/>
    </source>
</evidence>
<keyword evidence="9 10" id="KW-0739">Sodium transport</keyword>
<feature type="transmembrane region" description="Helical" evidence="10">
    <location>
        <begin position="86"/>
        <end position="107"/>
    </location>
</feature>
<dbReference type="GO" id="GO:0005886">
    <property type="term" value="C:plasma membrane"/>
    <property type="evidence" value="ECO:0007669"/>
    <property type="project" value="UniProtKB-SubCell"/>
</dbReference>
<comment type="caution">
    <text evidence="10">Lacks conserved residue(s) required for the propagation of feature annotation.</text>
</comment>
<keyword evidence="2 10" id="KW-0813">Transport</keyword>
<evidence type="ECO:0000256" key="7">
    <source>
        <dbReference type="ARBA" id="ARBA00023065"/>
    </source>
</evidence>
<keyword evidence="10" id="KW-0050">Antiport</keyword>
<feature type="transmembrane region" description="Helical" evidence="10">
    <location>
        <begin position="351"/>
        <end position="372"/>
    </location>
</feature>
<reference evidence="13" key="1">
    <citation type="submission" date="2015-08" db="EMBL/GenBank/DDBJ databases">
        <title>Comparative genomics of the Campylobacter concisus group.</title>
        <authorList>
            <person name="Miller W.G."/>
            <person name="Yee E."/>
            <person name="Chapman M.H."/>
            <person name="Huynh S."/>
            <person name="Bono J.L."/>
            <person name="On S.L.W."/>
            <person name="St Leger J."/>
            <person name="Foster G."/>
            <person name="Parker C.T."/>
        </authorList>
    </citation>
    <scope>NUCLEOTIDE SEQUENCE [LARGE SCALE GENOMIC DNA]</scope>
    <source>
        <strain evidence="13">ATCC 33237</strain>
    </source>
</reference>
<feature type="transmembrane region" description="Helical" evidence="10">
    <location>
        <begin position="305"/>
        <end position="330"/>
    </location>
</feature>
<evidence type="ECO:0000256" key="5">
    <source>
        <dbReference type="ARBA" id="ARBA00022989"/>
    </source>
</evidence>
<comment type="similarity">
    <text evidence="10">Belongs to the monovalent cation:proton antiporter 1 (CPA1) transporter (TC 2.A.36) family.</text>
</comment>
<dbReference type="GeneID" id="28663377"/>
<proteinExistence type="inferred from homology"/>
<feature type="transmembrane region" description="Helical" evidence="10">
    <location>
        <begin position="267"/>
        <end position="285"/>
    </location>
</feature>
<dbReference type="RefSeq" id="WP_054197248.1">
    <property type="nucleotide sequence ID" value="NZ_CABMKQ010000033.1"/>
</dbReference>
<keyword evidence="6 10" id="KW-0915">Sodium</keyword>
<dbReference type="GO" id="GO:0051453">
    <property type="term" value="P:regulation of intracellular pH"/>
    <property type="evidence" value="ECO:0007669"/>
    <property type="project" value="TreeGrafter"/>
</dbReference>
<dbReference type="Pfam" id="PF00999">
    <property type="entry name" value="Na_H_Exchanger"/>
    <property type="match status" value="1"/>
</dbReference>
<keyword evidence="8 10" id="KW-0472">Membrane</keyword>
<feature type="transmembrane region" description="Helical" evidence="10">
    <location>
        <begin position="113"/>
        <end position="134"/>
    </location>
</feature>
<dbReference type="NCBIfam" id="TIGR00831">
    <property type="entry name" value="a_cpa1"/>
    <property type="match status" value="1"/>
</dbReference>
<feature type="transmembrane region" description="Helical" evidence="10">
    <location>
        <begin position="384"/>
        <end position="408"/>
    </location>
</feature>
<gene>
    <name evidence="12" type="ORF">CCON33237_1696</name>
</gene>
<feature type="domain" description="Cation/H+ exchanger transmembrane" evidence="11">
    <location>
        <begin position="12"/>
        <end position="408"/>
    </location>
</feature>
<dbReference type="KEGG" id="ccoc:CCON33237_1696"/>
<keyword evidence="3 10" id="KW-1003">Cell membrane</keyword>
<dbReference type="EMBL" id="CP012541">
    <property type="protein sequence ID" value="ALF48338.1"/>
    <property type="molecule type" value="Genomic_DNA"/>
</dbReference>
<feature type="transmembrane region" description="Helical" evidence="10">
    <location>
        <begin position="29"/>
        <end position="49"/>
    </location>
</feature>
<dbReference type="GO" id="GO:0098719">
    <property type="term" value="P:sodium ion import across plasma membrane"/>
    <property type="evidence" value="ECO:0007669"/>
    <property type="project" value="TreeGrafter"/>
</dbReference>
<dbReference type="GO" id="GO:0015385">
    <property type="term" value="F:sodium:proton antiporter activity"/>
    <property type="evidence" value="ECO:0007669"/>
    <property type="project" value="InterPro"/>
</dbReference>
<accession>A0A0M3V2Q4</accession>
<dbReference type="PANTHER" id="PTHR10110">
    <property type="entry name" value="SODIUM/HYDROGEN EXCHANGER"/>
    <property type="match status" value="1"/>
</dbReference>
<evidence type="ECO:0000256" key="6">
    <source>
        <dbReference type="ARBA" id="ARBA00023053"/>
    </source>
</evidence>
<evidence type="ECO:0000256" key="1">
    <source>
        <dbReference type="ARBA" id="ARBA00004651"/>
    </source>
</evidence>
<name>A0A0M3V2Q4_9BACT</name>
<evidence type="ECO:0000256" key="9">
    <source>
        <dbReference type="ARBA" id="ARBA00023201"/>
    </source>
</evidence>
<evidence type="ECO:0000256" key="4">
    <source>
        <dbReference type="ARBA" id="ARBA00022692"/>
    </source>
</evidence>
<dbReference type="Gene3D" id="6.10.140.1330">
    <property type="match status" value="1"/>
</dbReference>
<evidence type="ECO:0000259" key="11">
    <source>
        <dbReference type="Pfam" id="PF00999"/>
    </source>
</evidence>
<sequence>MIEHLLLFFALLAIIIALVMVSNRLKVAYPVLLVLGGLAISFVPNLPSIKIDPELIFIIFLPPLLYEAAWANSLKELFKWRRMIGSFAFIVVFISAAAVAVIANLVIPGFSLALGFMLGAIVSPPDAVSTAAILKFVKAPRRISAILEGESLLNDASSLIIFRFSAVAVTTGQFIWYEAAASFVWMVVGGVLAGLAVALAAYFLHKILPTDENSETIMTITTPYIMYILAEELGASGVLAVVCGGLYLSTKRNEIFTASARIHAMPVWNNFIFLLNGLAFTMIGLDLPEILAGLKRSGVSLFETVSYGVLVTAVLIVIRLMASYGAVYITMFMKRYISVADDRNPGKATPFIVGWAGMRGVVSLAAALSIPAMAGSEPFPHRDLILFITFVVILLTLVVQGLSLPLLIKSVKFPDFNDHMPNELARIKIIKALAEASLKFKKEKFVGDENFLFQKFEEFWNFELESKKFEISDEARQRYFKILEEQRKALCELNKDPKIDEEVIRTFLYHIDLEEQRWRPNSEH</sequence>
<evidence type="ECO:0000256" key="3">
    <source>
        <dbReference type="ARBA" id="ARBA00022475"/>
    </source>
</evidence>
<comment type="function">
    <text evidence="10">Na(+)/H(+) antiporter that extrudes sodium in exchange for external protons.</text>
</comment>
<evidence type="ECO:0000313" key="13">
    <source>
        <dbReference type="Proteomes" id="UP000066049"/>
    </source>
</evidence>
<dbReference type="InterPro" id="IPR018422">
    <property type="entry name" value="Cation/H_exchanger_CPA1"/>
</dbReference>
<dbReference type="PATRIC" id="fig|199.248.peg.1746"/>
<evidence type="ECO:0000313" key="12">
    <source>
        <dbReference type="EMBL" id="ALF48338.1"/>
    </source>
</evidence>
<comment type="subcellular location">
    <subcellularLocation>
        <location evidence="1 10">Cell membrane</location>
        <topology evidence="1 10">Multi-pass membrane protein</topology>
    </subcellularLocation>
</comment>
<dbReference type="AlphaFoldDB" id="A0A0M3V2Q4"/>
<protein>
    <submittedName>
        <fullName evidence="12">Na+/H+ antiporter</fullName>
    </submittedName>
</protein>
<dbReference type="InterPro" id="IPR006153">
    <property type="entry name" value="Cation/H_exchanger_TM"/>
</dbReference>
<dbReference type="GO" id="GO:0015386">
    <property type="term" value="F:potassium:proton antiporter activity"/>
    <property type="evidence" value="ECO:0007669"/>
    <property type="project" value="TreeGrafter"/>
</dbReference>
<keyword evidence="4 10" id="KW-0812">Transmembrane</keyword>
<feature type="transmembrane region" description="Helical" evidence="10">
    <location>
        <begin position="224"/>
        <end position="247"/>
    </location>
</feature>
<dbReference type="Proteomes" id="UP000066049">
    <property type="component" value="Chromosome"/>
</dbReference>
<evidence type="ECO:0000256" key="10">
    <source>
        <dbReference type="RuleBase" id="RU366002"/>
    </source>
</evidence>
<keyword evidence="5 10" id="KW-1133">Transmembrane helix</keyword>
<keyword evidence="7 10" id="KW-0406">Ion transport</keyword>
<organism evidence="12 13">
    <name type="scientific">Campylobacter concisus</name>
    <dbReference type="NCBI Taxonomy" id="199"/>
    <lineage>
        <taxon>Bacteria</taxon>
        <taxon>Pseudomonadati</taxon>
        <taxon>Campylobacterota</taxon>
        <taxon>Epsilonproteobacteria</taxon>
        <taxon>Campylobacterales</taxon>
        <taxon>Campylobacteraceae</taxon>
        <taxon>Campylobacter</taxon>
    </lineage>
</organism>
<evidence type="ECO:0000256" key="2">
    <source>
        <dbReference type="ARBA" id="ARBA00022448"/>
    </source>
</evidence>
<dbReference type="InterPro" id="IPR004705">
    <property type="entry name" value="Cation/H_exchanger_CPA1_bac"/>
</dbReference>
<dbReference type="PANTHER" id="PTHR10110:SF86">
    <property type="entry name" value="SODIUM_HYDROGEN EXCHANGER 7"/>
    <property type="match status" value="1"/>
</dbReference>